<dbReference type="EC" id="1.1.1.49" evidence="7"/>
<feature type="binding site" evidence="7">
    <location>
        <position position="141"/>
    </location>
    <ligand>
        <name>NADP(+)</name>
        <dbReference type="ChEBI" id="CHEBI:58349"/>
    </ligand>
</feature>
<feature type="active site" description="Proton acceptor" evidence="7">
    <location>
        <position position="233"/>
    </location>
</feature>
<dbReference type="HAMAP" id="MF_00966">
    <property type="entry name" value="G6PD"/>
    <property type="match status" value="1"/>
</dbReference>
<dbReference type="GO" id="GO:0004345">
    <property type="term" value="F:glucose-6-phosphate dehydrogenase activity"/>
    <property type="evidence" value="ECO:0007669"/>
    <property type="project" value="UniProtKB-UniRule"/>
</dbReference>
<dbReference type="SUPFAM" id="SSF51735">
    <property type="entry name" value="NAD(P)-binding Rossmann-fold domains"/>
    <property type="match status" value="1"/>
</dbReference>
<dbReference type="GO" id="GO:0005829">
    <property type="term" value="C:cytosol"/>
    <property type="evidence" value="ECO:0007669"/>
    <property type="project" value="TreeGrafter"/>
</dbReference>
<name>A0A934NDR2_9BACT</name>
<evidence type="ECO:0000256" key="4">
    <source>
        <dbReference type="ARBA" id="ARBA00022857"/>
    </source>
</evidence>
<feature type="domain" description="Glucose-6-phosphate dehydrogenase NAD-binding" evidence="8">
    <location>
        <begin position="12"/>
        <end position="180"/>
    </location>
</feature>
<organism evidence="10 11">
    <name type="scientific">Candidatus Amunia macphersoniae</name>
    <dbReference type="NCBI Taxonomy" id="3127014"/>
    <lineage>
        <taxon>Bacteria</taxon>
        <taxon>Bacillati</taxon>
        <taxon>Candidatus Dormiibacterota</taxon>
        <taxon>Candidatus Dormibacteria</taxon>
        <taxon>Candidatus Aeolococcales</taxon>
        <taxon>Candidatus Aeolococcaceae</taxon>
        <taxon>Candidatus Amunia</taxon>
    </lineage>
</organism>
<evidence type="ECO:0000256" key="1">
    <source>
        <dbReference type="ARBA" id="ARBA00004937"/>
    </source>
</evidence>
<evidence type="ECO:0000313" key="10">
    <source>
        <dbReference type="EMBL" id="MBJ7607958.1"/>
    </source>
</evidence>
<feature type="domain" description="Glucose-6-phosphate dehydrogenase C-terminal" evidence="9">
    <location>
        <begin position="182"/>
        <end position="465"/>
    </location>
</feature>
<gene>
    <name evidence="7 10" type="primary">zwf</name>
    <name evidence="10" type="ORF">JF887_00800</name>
</gene>
<evidence type="ECO:0000256" key="5">
    <source>
        <dbReference type="ARBA" id="ARBA00023002"/>
    </source>
</evidence>
<comment type="caution">
    <text evidence="7">Lacks conserved residue(s) required for the propagation of feature annotation.</text>
</comment>
<evidence type="ECO:0000256" key="6">
    <source>
        <dbReference type="ARBA" id="ARBA00023277"/>
    </source>
</evidence>
<comment type="similarity">
    <text evidence="2 7">Belongs to the glucose-6-phosphate dehydrogenase family.</text>
</comment>
<evidence type="ECO:0000313" key="11">
    <source>
        <dbReference type="Proteomes" id="UP000614410"/>
    </source>
</evidence>
<dbReference type="AlphaFoldDB" id="A0A934NDR2"/>
<dbReference type="PROSITE" id="PS00069">
    <property type="entry name" value="G6P_DEHYDROGENASE"/>
    <property type="match status" value="1"/>
</dbReference>
<evidence type="ECO:0000259" key="9">
    <source>
        <dbReference type="Pfam" id="PF02781"/>
    </source>
</evidence>
<dbReference type="EMBL" id="JAEKNN010000005">
    <property type="protein sequence ID" value="MBJ7607958.1"/>
    <property type="molecule type" value="Genomic_DNA"/>
</dbReference>
<feature type="binding site" evidence="7">
    <location>
        <position position="228"/>
    </location>
    <ligand>
        <name>substrate</name>
    </ligand>
</feature>
<dbReference type="InterPro" id="IPR022675">
    <property type="entry name" value="G6P_DH_C"/>
</dbReference>
<dbReference type="PRINTS" id="PR00079">
    <property type="entry name" value="G6PDHDRGNASE"/>
</dbReference>
<evidence type="ECO:0000256" key="7">
    <source>
        <dbReference type="HAMAP-Rule" id="MF_00966"/>
    </source>
</evidence>
<dbReference type="GO" id="GO:0009051">
    <property type="term" value="P:pentose-phosphate shunt, oxidative branch"/>
    <property type="evidence" value="ECO:0007669"/>
    <property type="project" value="TreeGrafter"/>
</dbReference>
<dbReference type="Gene3D" id="3.30.360.10">
    <property type="entry name" value="Dihydrodipicolinate Reductase, domain 2"/>
    <property type="match status" value="1"/>
</dbReference>
<feature type="binding site" evidence="7">
    <location>
        <position position="175"/>
    </location>
    <ligand>
        <name>substrate</name>
    </ligand>
</feature>
<comment type="function">
    <text evidence="7">Catalyzes the oxidation of glucose 6-phosphate to 6-phosphogluconolactone.</text>
</comment>
<dbReference type="GO" id="GO:0006006">
    <property type="term" value="P:glucose metabolic process"/>
    <property type="evidence" value="ECO:0007669"/>
    <property type="project" value="UniProtKB-KW"/>
</dbReference>
<dbReference type="NCBIfam" id="NF009492">
    <property type="entry name" value="PRK12853.1-3"/>
    <property type="match status" value="1"/>
</dbReference>
<dbReference type="Proteomes" id="UP000614410">
    <property type="component" value="Unassembled WGS sequence"/>
</dbReference>
<sequence>MALSPPPDQDIVVVGATGDLSARKLLPALYNLSHEGLLPGHGRIVGAAPVDLEQAGFTEFARHAVESFSRNRPTRSAMAVFLRRLQFVRLDPAAKLTDLRTALTRERRLLYLAVPPSAFAPLITDLGAAGLAEGTSLIIEKPFGHDLSSARKLNDTIHSVLPEQCVFRIDHYLGKETVQNLLVFRFGNSIFERVWDRDAISRVEITVAESLGVEQRGEFYEQTGAIRDIVQNHLFQVLAITAMEPPVSFDAEALRNEKIKVLQALQPLDPGHVVRGQYTAGTVDGKRVRGYRHEPGVAPRSETETFAAMRMSIDSWRWSGVPFFLRTGKRMAMRDTRIVITFRDVPLHLFAGTDVDDVDCNRMIIRIQPDEGISVSFVAKVPGAEVRVQPVSMNFAYGASFKTSPPEAYERLRHDALDGDHTLFIREDEVERGWAVVQPVLDHPGAVVQYRAGSWGPDEADALLAPLPWHDPGEGGSP</sequence>
<accession>A0A934NDR2</accession>
<comment type="caution">
    <text evidence="10">The sequence shown here is derived from an EMBL/GenBank/DDBJ whole genome shotgun (WGS) entry which is preliminary data.</text>
</comment>
<keyword evidence="5 7" id="KW-0560">Oxidoreductase</keyword>
<keyword evidence="6 7" id="KW-0119">Carbohydrate metabolism</keyword>
<dbReference type="Pfam" id="PF00479">
    <property type="entry name" value="G6PD_N"/>
    <property type="match status" value="1"/>
</dbReference>
<evidence type="ECO:0000259" key="8">
    <source>
        <dbReference type="Pfam" id="PF00479"/>
    </source>
</evidence>
<dbReference type="SUPFAM" id="SSF55347">
    <property type="entry name" value="Glyceraldehyde-3-phosphate dehydrogenase-like, C-terminal domain"/>
    <property type="match status" value="1"/>
</dbReference>
<feature type="binding site" evidence="7">
    <location>
        <position position="171"/>
    </location>
    <ligand>
        <name>substrate</name>
    </ligand>
</feature>
<evidence type="ECO:0000256" key="3">
    <source>
        <dbReference type="ARBA" id="ARBA00022526"/>
    </source>
</evidence>
<feature type="binding site" evidence="7">
    <location>
        <position position="209"/>
    </location>
    <ligand>
        <name>substrate</name>
    </ligand>
</feature>
<comment type="pathway">
    <text evidence="1 7">Carbohydrate degradation; pentose phosphate pathway; D-ribulose 5-phosphate from D-glucose 6-phosphate (oxidative stage): step 1/3.</text>
</comment>
<dbReference type="PANTHER" id="PTHR23429">
    <property type="entry name" value="GLUCOSE-6-PHOSPHATE 1-DEHYDROGENASE G6PD"/>
    <property type="match status" value="1"/>
</dbReference>
<dbReference type="InterPro" id="IPR019796">
    <property type="entry name" value="G6P_DH_AS"/>
</dbReference>
<dbReference type="InterPro" id="IPR001282">
    <property type="entry name" value="G6P_DH"/>
</dbReference>
<comment type="catalytic activity">
    <reaction evidence="7">
        <text>D-glucose 6-phosphate + NADP(+) = 6-phospho-D-glucono-1,5-lactone + NADPH + H(+)</text>
        <dbReference type="Rhea" id="RHEA:15841"/>
        <dbReference type="ChEBI" id="CHEBI:15378"/>
        <dbReference type="ChEBI" id="CHEBI:57783"/>
        <dbReference type="ChEBI" id="CHEBI:57955"/>
        <dbReference type="ChEBI" id="CHEBI:58349"/>
        <dbReference type="ChEBI" id="CHEBI:61548"/>
        <dbReference type="EC" id="1.1.1.49"/>
    </reaction>
</comment>
<keyword evidence="4 7" id="KW-0521">NADP</keyword>
<proteinExistence type="inferred from homology"/>
<dbReference type="PANTHER" id="PTHR23429:SF0">
    <property type="entry name" value="GLUCOSE-6-PHOSPHATE 1-DEHYDROGENASE"/>
    <property type="match status" value="1"/>
</dbReference>
<dbReference type="Pfam" id="PF02781">
    <property type="entry name" value="G6PD_C"/>
    <property type="match status" value="1"/>
</dbReference>
<dbReference type="PIRSF" id="PIRSF000110">
    <property type="entry name" value="G6PD"/>
    <property type="match status" value="1"/>
</dbReference>
<keyword evidence="3 7" id="KW-0313">Glucose metabolism</keyword>
<dbReference type="InterPro" id="IPR036291">
    <property type="entry name" value="NAD(P)-bd_dom_sf"/>
</dbReference>
<evidence type="ECO:0000256" key="2">
    <source>
        <dbReference type="ARBA" id="ARBA00009975"/>
    </source>
</evidence>
<dbReference type="InterPro" id="IPR022674">
    <property type="entry name" value="G6P_DH_NAD-bd"/>
</dbReference>
<dbReference type="GO" id="GO:0050661">
    <property type="term" value="F:NADP binding"/>
    <property type="evidence" value="ECO:0007669"/>
    <property type="project" value="UniProtKB-UniRule"/>
</dbReference>
<dbReference type="Gene3D" id="3.40.50.720">
    <property type="entry name" value="NAD(P)-binding Rossmann-like Domain"/>
    <property type="match status" value="1"/>
</dbReference>
<reference evidence="10 11" key="1">
    <citation type="submission" date="2020-10" db="EMBL/GenBank/DDBJ databases">
        <title>Ca. Dormibacterota MAGs.</title>
        <authorList>
            <person name="Montgomery K."/>
        </authorList>
    </citation>
    <scope>NUCLEOTIDE SEQUENCE [LARGE SCALE GENOMIC DNA]</scope>
    <source>
        <strain evidence="10">Mitchell_Peninsula_5</strain>
    </source>
</reference>
<protein>
    <recommendedName>
        <fullName evidence="7">Glucose-6-phosphate 1-dehydrogenase</fullName>
        <shortName evidence="7">G6PD</shortName>
        <ecNumber evidence="7">1.1.1.49</ecNumber>
    </recommendedName>
</protein>
<dbReference type="NCBIfam" id="TIGR00871">
    <property type="entry name" value="zwf"/>
    <property type="match status" value="1"/>
</dbReference>
<feature type="binding site" evidence="7">
    <location>
        <position position="329"/>
    </location>
    <ligand>
        <name>substrate</name>
    </ligand>
</feature>